<organism evidence="3 4">
    <name type="scientific">Actinocrinis puniceicyclus</name>
    <dbReference type="NCBI Taxonomy" id="977794"/>
    <lineage>
        <taxon>Bacteria</taxon>
        <taxon>Bacillati</taxon>
        <taxon>Actinomycetota</taxon>
        <taxon>Actinomycetes</taxon>
        <taxon>Catenulisporales</taxon>
        <taxon>Actinospicaceae</taxon>
        <taxon>Actinocrinis</taxon>
    </lineage>
</organism>
<dbReference type="InterPro" id="IPR020904">
    <property type="entry name" value="Sc_DH/Rdtase_CS"/>
</dbReference>
<dbReference type="InterPro" id="IPR036291">
    <property type="entry name" value="NAD(P)-bd_dom_sf"/>
</dbReference>
<evidence type="ECO:0000313" key="3">
    <source>
        <dbReference type="EMBL" id="MBS2962669.1"/>
    </source>
</evidence>
<dbReference type="InterPro" id="IPR002347">
    <property type="entry name" value="SDR_fam"/>
</dbReference>
<dbReference type="GO" id="GO:0016491">
    <property type="term" value="F:oxidoreductase activity"/>
    <property type="evidence" value="ECO:0007669"/>
    <property type="project" value="UniProtKB-KW"/>
</dbReference>
<dbReference type="PANTHER" id="PTHR42879">
    <property type="entry name" value="3-OXOACYL-(ACYL-CARRIER-PROTEIN) REDUCTASE"/>
    <property type="match status" value="1"/>
</dbReference>
<dbReference type="PRINTS" id="PR00081">
    <property type="entry name" value="GDHRDH"/>
</dbReference>
<dbReference type="PANTHER" id="PTHR42879:SF2">
    <property type="entry name" value="3-OXOACYL-[ACYL-CARRIER-PROTEIN] REDUCTASE FABG"/>
    <property type="match status" value="1"/>
</dbReference>
<dbReference type="Pfam" id="PF13561">
    <property type="entry name" value="adh_short_C2"/>
    <property type="match status" value="1"/>
</dbReference>
<dbReference type="RefSeq" id="WP_211465589.1">
    <property type="nucleotide sequence ID" value="NZ_JAGSXH010000014.1"/>
</dbReference>
<proteinExistence type="inferred from homology"/>
<dbReference type="EMBL" id="JAGSXH010000014">
    <property type="protein sequence ID" value="MBS2962669.1"/>
    <property type="molecule type" value="Genomic_DNA"/>
</dbReference>
<accession>A0A8J7WMP5</accession>
<reference evidence="3" key="1">
    <citation type="submission" date="2021-04" db="EMBL/GenBank/DDBJ databases">
        <title>Genome based classification of Actinospica acidithermotolerans sp. nov., an actinobacterium isolated from an Indonesian hot spring.</title>
        <authorList>
            <person name="Kusuma A.B."/>
            <person name="Putra K.E."/>
            <person name="Nafisah S."/>
            <person name="Loh J."/>
            <person name="Nouioui I."/>
            <person name="Goodfellow M."/>
        </authorList>
    </citation>
    <scope>NUCLEOTIDE SEQUENCE</scope>
    <source>
        <strain evidence="3">DSM 45618</strain>
    </source>
</reference>
<dbReference type="SUPFAM" id="SSF51735">
    <property type="entry name" value="NAD(P)-binding Rossmann-fold domains"/>
    <property type="match status" value="1"/>
</dbReference>
<dbReference type="PROSITE" id="PS00061">
    <property type="entry name" value="ADH_SHORT"/>
    <property type="match status" value="1"/>
</dbReference>
<evidence type="ECO:0000256" key="2">
    <source>
        <dbReference type="ARBA" id="ARBA00023002"/>
    </source>
</evidence>
<gene>
    <name evidence="3" type="ORF">KGA66_06405</name>
</gene>
<dbReference type="FunFam" id="3.40.50.720:FF:000084">
    <property type="entry name" value="Short-chain dehydrogenase reductase"/>
    <property type="match status" value="1"/>
</dbReference>
<dbReference type="GO" id="GO:0032787">
    <property type="term" value="P:monocarboxylic acid metabolic process"/>
    <property type="evidence" value="ECO:0007669"/>
    <property type="project" value="UniProtKB-ARBA"/>
</dbReference>
<keyword evidence="4" id="KW-1185">Reference proteome</keyword>
<sequence>MTTVDLAPEVHGVDLTGRTALVTGAASGIGRACALALAAAGARVRAVDLDEAGAAEVAAAVGGEGRAVDLAAADDLGALARDADIIVNNAGFQVVRPVEEFPPEVFRRMLAVMVEAPFRLVRAALPGMYLRGWGRVVNISSVHGLRASAFKAGYVSAKHALEGFSKVVAVEGGPRGVTSNCVNPGYVRTALVERQIAEQAAAHAIAREQVVEQVLLARSATKRLIEPAEVAALVVYLCSPQASFINGASLAIDGAWTAQ</sequence>
<evidence type="ECO:0000313" key="4">
    <source>
        <dbReference type="Proteomes" id="UP000677913"/>
    </source>
</evidence>
<dbReference type="Proteomes" id="UP000677913">
    <property type="component" value="Unassembled WGS sequence"/>
</dbReference>
<comment type="similarity">
    <text evidence="1">Belongs to the short-chain dehydrogenases/reductases (SDR) family.</text>
</comment>
<evidence type="ECO:0000256" key="1">
    <source>
        <dbReference type="ARBA" id="ARBA00006484"/>
    </source>
</evidence>
<keyword evidence="2" id="KW-0560">Oxidoreductase</keyword>
<name>A0A8J7WMP5_9ACTN</name>
<comment type="caution">
    <text evidence="3">The sequence shown here is derived from an EMBL/GenBank/DDBJ whole genome shotgun (WGS) entry which is preliminary data.</text>
</comment>
<dbReference type="Gene3D" id="3.40.50.720">
    <property type="entry name" value="NAD(P)-binding Rossmann-like Domain"/>
    <property type="match status" value="1"/>
</dbReference>
<protein>
    <submittedName>
        <fullName evidence="3">SDR family oxidoreductase</fullName>
    </submittedName>
</protein>
<dbReference type="AlphaFoldDB" id="A0A8J7WMP5"/>
<dbReference type="PRINTS" id="PR00080">
    <property type="entry name" value="SDRFAMILY"/>
</dbReference>
<dbReference type="InterPro" id="IPR050259">
    <property type="entry name" value="SDR"/>
</dbReference>